<feature type="transmembrane region" description="Helical" evidence="9">
    <location>
        <begin position="5"/>
        <end position="25"/>
    </location>
</feature>
<evidence type="ECO:0000313" key="11">
    <source>
        <dbReference type="EMBL" id="GAA4467835.1"/>
    </source>
</evidence>
<comment type="similarity">
    <text evidence="8">Belongs to the exbB/tolQ family.</text>
</comment>
<comment type="subcellular location">
    <subcellularLocation>
        <location evidence="1">Cell membrane</location>
        <topology evidence="1">Multi-pass membrane protein</topology>
    </subcellularLocation>
    <subcellularLocation>
        <location evidence="8">Membrane</location>
        <topology evidence="8">Multi-pass membrane protein</topology>
    </subcellularLocation>
</comment>
<proteinExistence type="inferred from homology"/>
<reference evidence="12" key="1">
    <citation type="journal article" date="2019" name="Int. J. Syst. Evol. Microbiol.">
        <title>The Global Catalogue of Microorganisms (GCM) 10K type strain sequencing project: providing services to taxonomists for standard genome sequencing and annotation.</title>
        <authorList>
            <consortium name="The Broad Institute Genomics Platform"/>
            <consortium name="The Broad Institute Genome Sequencing Center for Infectious Disease"/>
            <person name="Wu L."/>
            <person name="Ma J."/>
        </authorList>
    </citation>
    <scope>NUCLEOTIDE SEQUENCE [LARGE SCALE GENOMIC DNA]</scope>
    <source>
        <strain evidence="12">JCM 17927</strain>
    </source>
</reference>
<comment type="caution">
    <text evidence="11">The sequence shown here is derived from an EMBL/GenBank/DDBJ whole genome shotgun (WGS) entry which is preliminary data.</text>
</comment>
<keyword evidence="7 9" id="KW-0472">Membrane</keyword>
<gene>
    <name evidence="11" type="ORF">GCM10023189_52180</name>
</gene>
<feature type="transmembrane region" description="Helical" evidence="9">
    <location>
        <begin position="161"/>
        <end position="188"/>
    </location>
</feature>
<evidence type="ECO:0000313" key="12">
    <source>
        <dbReference type="Proteomes" id="UP001501175"/>
    </source>
</evidence>
<evidence type="ECO:0000256" key="8">
    <source>
        <dbReference type="RuleBase" id="RU004057"/>
    </source>
</evidence>
<feature type="transmembrane region" description="Helical" evidence="9">
    <location>
        <begin position="45"/>
        <end position="68"/>
    </location>
</feature>
<dbReference type="Pfam" id="PF01618">
    <property type="entry name" value="MotA_ExbB"/>
    <property type="match status" value="1"/>
</dbReference>
<keyword evidence="5 8" id="KW-0653">Protein transport</keyword>
<evidence type="ECO:0000256" key="1">
    <source>
        <dbReference type="ARBA" id="ARBA00004651"/>
    </source>
</evidence>
<evidence type="ECO:0000256" key="2">
    <source>
        <dbReference type="ARBA" id="ARBA00022448"/>
    </source>
</evidence>
<evidence type="ECO:0000256" key="3">
    <source>
        <dbReference type="ARBA" id="ARBA00022475"/>
    </source>
</evidence>
<dbReference type="EMBL" id="BAABHD010000083">
    <property type="protein sequence ID" value="GAA4467835.1"/>
    <property type="molecule type" value="Genomic_DNA"/>
</dbReference>
<keyword evidence="12" id="KW-1185">Reference proteome</keyword>
<dbReference type="Proteomes" id="UP001501175">
    <property type="component" value="Unassembled WGS sequence"/>
</dbReference>
<evidence type="ECO:0000256" key="7">
    <source>
        <dbReference type="ARBA" id="ARBA00023136"/>
    </source>
</evidence>
<feature type="transmembrane region" description="Helical" evidence="9">
    <location>
        <begin position="208"/>
        <end position="229"/>
    </location>
</feature>
<accession>A0ABP8NJ68</accession>
<keyword evidence="6 9" id="KW-1133">Transmembrane helix</keyword>
<evidence type="ECO:0000256" key="6">
    <source>
        <dbReference type="ARBA" id="ARBA00022989"/>
    </source>
</evidence>
<keyword evidence="2 8" id="KW-0813">Transport</keyword>
<dbReference type="InterPro" id="IPR002898">
    <property type="entry name" value="MotA_ExbB_proton_chnl"/>
</dbReference>
<dbReference type="PANTHER" id="PTHR30625">
    <property type="entry name" value="PROTEIN TOLQ"/>
    <property type="match status" value="1"/>
</dbReference>
<feature type="domain" description="MotA/TolQ/ExbB proton channel" evidence="10">
    <location>
        <begin position="132"/>
        <end position="241"/>
    </location>
</feature>
<name>A0ABP8NJ68_9BACT</name>
<organism evidence="11 12">
    <name type="scientific">Nibrella saemangeumensis</name>
    <dbReference type="NCBI Taxonomy" id="1084526"/>
    <lineage>
        <taxon>Bacteria</taxon>
        <taxon>Pseudomonadati</taxon>
        <taxon>Bacteroidota</taxon>
        <taxon>Cytophagia</taxon>
        <taxon>Cytophagales</taxon>
        <taxon>Spirosomataceae</taxon>
        <taxon>Nibrella</taxon>
    </lineage>
</organism>
<evidence type="ECO:0000259" key="10">
    <source>
        <dbReference type="Pfam" id="PF01618"/>
    </source>
</evidence>
<dbReference type="PANTHER" id="PTHR30625:SF15">
    <property type="entry name" value="BIOPOLYMER TRANSPORT PROTEIN EXBB"/>
    <property type="match status" value="1"/>
</dbReference>
<evidence type="ECO:0000256" key="4">
    <source>
        <dbReference type="ARBA" id="ARBA00022692"/>
    </source>
</evidence>
<keyword evidence="3" id="KW-1003">Cell membrane</keyword>
<evidence type="ECO:0000256" key="5">
    <source>
        <dbReference type="ARBA" id="ARBA00022927"/>
    </source>
</evidence>
<dbReference type="InterPro" id="IPR050790">
    <property type="entry name" value="ExbB/TolQ_transport"/>
</dbReference>
<keyword evidence="4 9" id="KW-0812">Transmembrane</keyword>
<sequence length="255" mass="27685">MNPAFVIPVLFVIAVLTYMFVFGDGSHFQDGDNEKQPLAGDYMGIVYKGGPIVPLLFTCFLIVLVFSIERFITINRAKGSGSIDDFVRKIKAFLDRNEIEAAIKECDRQKGSVGNVVKTALLKYQQLATDPELNKEQKLVALQKEVEEATSLELPMLEKNLTIIATLASVSTLVALLGTVLGMIRAFSAMGATGQPDTAALSTGISEALVNTALGIGTAAIATIMYSFFTSRIDELTYNIDEIGLSIQQNFSAHY</sequence>
<protein>
    <submittedName>
        <fullName evidence="11">MotA/TolQ/ExbB proton channel family protein</fullName>
    </submittedName>
</protein>
<evidence type="ECO:0000256" key="9">
    <source>
        <dbReference type="SAM" id="Phobius"/>
    </source>
</evidence>